<keyword evidence="7" id="KW-0482">Metalloprotease</keyword>
<evidence type="ECO:0000256" key="4">
    <source>
        <dbReference type="ARBA" id="ARBA00022723"/>
    </source>
</evidence>
<dbReference type="SMART" id="SM01011">
    <property type="entry name" value="AMP_N"/>
    <property type="match status" value="1"/>
</dbReference>
<name>A0A822XKK4_NELNU</name>
<dbReference type="GO" id="GO:0070006">
    <property type="term" value="F:metalloaminopeptidase activity"/>
    <property type="evidence" value="ECO:0007669"/>
    <property type="project" value="InterPro"/>
</dbReference>
<evidence type="ECO:0000256" key="6">
    <source>
        <dbReference type="ARBA" id="ARBA00022997"/>
    </source>
</evidence>
<comment type="similarity">
    <text evidence="9">Belongs to the peptidase M24B family. Eukaryotic-type prolidase subfamily.</text>
</comment>
<dbReference type="SUPFAM" id="SSF53092">
    <property type="entry name" value="Creatinase/prolidase N-terminal domain"/>
    <property type="match status" value="1"/>
</dbReference>
<keyword evidence="5" id="KW-0378">Hydrolase</keyword>
<evidence type="ECO:0000256" key="10">
    <source>
        <dbReference type="ARBA" id="ARBA00044051"/>
    </source>
</evidence>
<dbReference type="Gene3D" id="3.40.350.10">
    <property type="entry name" value="Creatinase/prolidase N-terminal domain"/>
    <property type="match status" value="1"/>
</dbReference>
<comment type="cofactor">
    <cofactor evidence="1">
        <name>Mn(2+)</name>
        <dbReference type="ChEBI" id="CHEBI:29035"/>
    </cofactor>
</comment>
<keyword evidence="8" id="KW-0464">Manganese</keyword>
<dbReference type="Pfam" id="PF05195">
    <property type="entry name" value="AMP_N"/>
    <property type="match status" value="1"/>
</dbReference>
<organism evidence="17 18">
    <name type="scientific">Nelumbo nucifera</name>
    <name type="common">Sacred lotus</name>
    <dbReference type="NCBI Taxonomy" id="4432"/>
    <lineage>
        <taxon>Eukaryota</taxon>
        <taxon>Viridiplantae</taxon>
        <taxon>Streptophyta</taxon>
        <taxon>Embryophyta</taxon>
        <taxon>Tracheophyta</taxon>
        <taxon>Spermatophyta</taxon>
        <taxon>Magnoliopsida</taxon>
        <taxon>Proteales</taxon>
        <taxon>Nelumbonaceae</taxon>
        <taxon>Nelumbo</taxon>
    </lineage>
</organism>
<evidence type="ECO:0000256" key="1">
    <source>
        <dbReference type="ARBA" id="ARBA00001936"/>
    </source>
</evidence>
<keyword evidence="18" id="KW-1185">Reference proteome</keyword>
<keyword evidence="3" id="KW-0645">Protease</keyword>
<dbReference type="SUPFAM" id="SSF55920">
    <property type="entry name" value="Creatinase/aminopeptidase"/>
    <property type="match status" value="1"/>
</dbReference>
<keyword evidence="6" id="KW-0224">Dipeptidase</keyword>
<evidence type="ECO:0000256" key="11">
    <source>
        <dbReference type="ARBA" id="ARBA00044141"/>
    </source>
</evidence>
<evidence type="ECO:0000256" key="13">
    <source>
        <dbReference type="ARBA" id="ARBA00044284"/>
    </source>
</evidence>
<comment type="catalytic activity">
    <reaction evidence="15">
        <text>Xaa-L-Pro dipeptide + H2O = an L-alpha-amino acid + L-proline</text>
        <dbReference type="Rhea" id="RHEA:76407"/>
        <dbReference type="ChEBI" id="CHEBI:15377"/>
        <dbReference type="ChEBI" id="CHEBI:59869"/>
        <dbReference type="ChEBI" id="CHEBI:60039"/>
        <dbReference type="ChEBI" id="CHEBI:195196"/>
        <dbReference type="EC" id="3.4.13.9"/>
    </reaction>
</comment>
<protein>
    <recommendedName>
        <fullName evidence="11">Xaa-Pro dipeptidase</fullName>
        <ecNumber evidence="10">3.4.13.9</ecNumber>
    </recommendedName>
    <alternativeName>
        <fullName evidence="14">Imidodipeptidase</fullName>
    </alternativeName>
    <alternativeName>
        <fullName evidence="12">Peptidase D</fullName>
    </alternativeName>
    <alternativeName>
        <fullName evidence="13">Proline dipeptidase</fullName>
    </alternativeName>
</protein>
<dbReference type="Proteomes" id="UP000607653">
    <property type="component" value="Unassembled WGS sequence"/>
</dbReference>
<dbReference type="PANTHER" id="PTHR48480:SF2">
    <property type="entry name" value="PEPTIDASE D"/>
    <property type="match status" value="1"/>
</dbReference>
<evidence type="ECO:0000313" key="17">
    <source>
        <dbReference type="EMBL" id="DAD22114.1"/>
    </source>
</evidence>
<evidence type="ECO:0000256" key="3">
    <source>
        <dbReference type="ARBA" id="ARBA00022670"/>
    </source>
</evidence>
<evidence type="ECO:0000256" key="8">
    <source>
        <dbReference type="ARBA" id="ARBA00023211"/>
    </source>
</evidence>
<dbReference type="GO" id="GO:0030145">
    <property type="term" value="F:manganese ion binding"/>
    <property type="evidence" value="ECO:0007669"/>
    <property type="project" value="InterPro"/>
</dbReference>
<evidence type="ECO:0000313" key="18">
    <source>
        <dbReference type="Proteomes" id="UP000607653"/>
    </source>
</evidence>
<sequence length="507" mass="56838">MASYGPPDVAMELHALNRAKLVHSFRQYLKASSLPLYGFILLQGGEEHTRNCSDHVPLFRQESYFAYLFGVREPGFYGAIDVSTGKSILFAPRLTEDYAIWSGKIKPLSSFKERYMVSMVCYTGEIGQVLKSHYRGPAKPLLYLLYGLNTDSNRFSKPAEFEGIDEFDTDSTTLHPILTENRVFKSELELGLIRYANDISSAAHIEVMQKTKVGMKEYRLEMIFLHHIYMHGGCRQCSYTCICATGENSSIIHYGHAAAPNDRTLEDGDMALMDMGAEYHFYASDISCSLVGRSDSSDNSDGLTCLCCTEPEFRQLAGGRVLVILESELEVIRLVGKSPFRLGGRTLTLFRWDPGLEKEKAVWGTQRSRIQVFGLPLHAWSLEMFRELGNAVGGCFAGVAEDNLCWTDLEAMRFLIRWTAMKEEENNWDSNPQPYTMSISGRKSYPAPTCETGVGVRVGVSSGAGFERFSPSGNTIKGGEIERNGGFEREGLVQRKREGRLCRCRCL</sequence>
<feature type="domain" description="Aminopeptidase P N-terminal" evidence="16">
    <location>
        <begin position="9"/>
        <end position="153"/>
    </location>
</feature>
<dbReference type="Gene3D" id="3.90.230.10">
    <property type="entry name" value="Creatinase/methionine aminopeptidase superfamily"/>
    <property type="match status" value="1"/>
</dbReference>
<dbReference type="Pfam" id="PF00557">
    <property type="entry name" value="Peptidase_M24"/>
    <property type="match status" value="1"/>
</dbReference>
<evidence type="ECO:0000256" key="15">
    <source>
        <dbReference type="ARBA" id="ARBA00048994"/>
    </source>
</evidence>
<keyword evidence="4" id="KW-0479">Metal-binding</keyword>
<proteinExistence type="inferred from homology"/>
<evidence type="ECO:0000256" key="12">
    <source>
        <dbReference type="ARBA" id="ARBA00044252"/>
    </source>
</evidence>
<dbReference type="InterPro" id="IPR036005">
    <property type="entry name" value="Creatinase/aminopeptidase-like"/>
</dbReference>
<dbReference type="EC" id="3.4.13.9" evidence="10"/>
<dbReference type="InterPro" id="IPR029149">
    <property type="entry name" value="Creatin/AminoP/Spt16_N"/>
</dbReference>
<dbReference type="InterPro" id="IPR007865">
    <property type="entry name" value="Aminopep_P_N"/>
</dbReference>
<dbReference type="InterPro" id="IPR052433">
    <property type="entry name" value="X-Pro_dipept-like"/>
</dbReference>
<dbReference type="InterPro" id="IPR000994">
    <property type="entry name" value="Pept_M24"/>
</dbReference>
<dbReference type="EMBL" id="DUZY01000001">
    <property type="protein sequence ID" value="DAD22114.1"/>
    <property type="molecule type" value="Genomic_DNA"/>
</dbReference>
<evidence type="ECO:0000259" key="16">
    <source>
        <dbReference type="SMART" id="SM01011"/>
    </source>
</evidence>
<evidence type="ECO:0000256" key="5">
    <source>
        <dbReference type="ARBA" id="ARBA00022801"/>
    </source>
</evidence>
<evidence type="ECO:0000256" key="9">
    <source>
        <dbReference type="ARBA" id="ARBA00043990"/>
    </source>
</evidence>
<evidence type="ECO:0000256" key="2">
    <source>
        <dbReference type="ARBA" id="ARBA00011738"/>
    </source>
</evidence>
<dbReference type="GO" id="GO:0102009">
    <property type="term" value="F:proline dipeptidase activity"/>
    <property type="evidence" value="ECO:0007669"/>
    <property type="project" value="UniProtKB-EC"/>
</dbReference>
<accession>A0A822XKK4</accession>
<dbReference type="PANTHER" id="PTHR48480">
    <property type="match status" value="1"/>
</dbReference>
<reference evidence="17 18" key="1">
    <citation type="journal article" date="2020" name="Mol. Biol. Evol.">
        <title>Distinct Expression and Methylation Patterns for Genes with Different Fates following a Single Whole-Genome Duplication in Flowering Plants.</title>
        <authorList>
            <person name="Shi T."/>
            <person name="Rahmani R.S."/>
            <person name="Gugger P.F."/>
            <person name="Wang M."/>
            <person name="Li H."/>
            <person name="Zhang Y."/>
            <person name="Li Z."/>
            <person name="Wang Q."/>
            <person name="Van de Peer Y."/>
            <person name="Marchal K."/>
            <person name="Chen J."/>
        </authorList>
    </citation>
    <scope>NUCLEOTIDE SEQUENCE [LARGE SCALE GENOMIC DNA]</scope>
    <source>
        <tissue evidence="17">Leaf</tissue>
    </source>
</reference>
<comment type="caution">
    <text evidence="17">The sequence shown here is derived from an EMBL/GenBank/DDBJ whole genome shotgun (WGS) entry which is preliminary data.</text>
</comment>
<dbReference type="GO" id="GO:0006508">
    <property type="term" value="P:proteolysis"/>
    <property type="evidence" value="ECO:0007669"/>
    <property type="project" value="UniProtKB-KW"/>
</dbReference>
<dbReference type="AlphaFoldDB" id="A0A822XKK4"/>
<comment type="subunit">
    <text evidence="2">Homodimer.</text>
</comment>
<evidence type="ECO:0000256" key="14">
    <source>
        <dbReference type="ARBA" id="ARBA00044351"/>
    </source>
</evidence>
<gene>
    <name evidence="17" type="ORF">HUJ06_023577</name>
</gene>
<evidence type="ECO:0000256" key="7">
    <source>
        <dbReference type="ARBA" id="ARBA00023049"/>
    </source>
</evidence>